<feature type="region of interest" description="Disordered" evidence="1">
    <location>
        <begin position="124"/>
        <end position="149"/>
    </location>
</feature>
<protein>
    <submittedName>
        <fullName evidence="2">Uncharacterized protein</fullName>
    </submittedName>
</protein>
<feature type="compositionally biased region" description="Basic and acidic residues" evidence="1">
    <location>
        <begin position="175"/>
        <end position="186"/>
    </location>
</feature>
<feature type="compositionally biased region" description="Acidic residues" evidence="1">
    <location>
        <begin position="21"/>
        <end position="32"/>
    </location>
</feature>
<feature type="compositionally biased region" description="Acidic residues" evidence="1">
    <location>
        <begin position="187"/>
        <end position="203"/>
    </location>
</feature>
<name>A0A146LT25_LYGHE</name>
<gene>
    <name evidence="2" type="ORF">g.24912</name>
</gene>
<organism evidence="2">
    <name type="scientific">Lygus hesperus</name>
    <name type="common">Western plant bug</name>
    <dbReference type="NCBI Taxonomy" id="30085"/>
    <lineage>
        <taxon>Eukaryota</taxon>
        <taxon>Metazoa</taxon>
        <taxon>Ecdysozoa</taxon>
        <taxon>Arthropoda</taxon>
        <taxon>Hexapoda</taxon>
        <taxon>Insecta</taxon>
        <taxon>Pterygota</taxon>
        <taxon>Neoptera</taxon>
        <taxon>Paraneoptera</taxon>
        <taxon>Hemiptera</taxon>
        <taxon>Heteroptera</taxon>
        <taxon>Panheteroptera</taxon>
        <taxon>Cimicomorpha</taxon>
        <taxon>Miridae</taxon>
        <taxon>Mirini</taxon>
        <taxon>Lygus</taxon>
    </lineage>
</organism>
<accession>A0A146LT25</accession>
<dbReference type="EMBL" id="GDHC01009039">
    <property type="protein sequence ID" value="JAQ09590.1"/>
    <property type="molecule type" value="Transcribed_RNA"/>
</dbReference>
<evidence type="ECO:0000256" key="1">
    <source>
        <dbReference type="SAM" id="MobiDB-lite"/>
    </source>
</evidence>
<dbReference type="AlphaFoldDB" id="A0A146LT25"/>
<feature type="compositionally biased region" description="Basic and acidic residues" evidence="1">
    <location>
        <begin position="124"/>
        <end position="144"/>
    </location>
</feature>
<evidence type="ECO:0000313" key="2">
    <source>
        <dbReference type="EMBL" id="JAQ09590.1"/>
    </source>
</evidence>
<feature type="compositionally biased region" description="Low complexity" evidence="1">
    <location>
        <begin position="68"/>
        <end position="77"/>
    </location>
</feature>
<proteinExistence type="predicted"/>
<feature type="region of interest" description="Disordered" evidence="1">
    <location>
        <begin position="20"/>
        <end position="107"/>
    </location>
</feature>
<reference evidence="2" key="1">
    <citation type="journal article" date="2016" name="Gigascience">
        <title>De novo construction of an expanded transcriptome assembly for the western tarnished plant bug, Lygus hesperus.</title>
        <authorList>
            <person name="Tassone E.E."/>
            <person name="Geib S.M."/>
            <person name="Hall B."/>
            <person name="Fabrick J.A."/>
            <person name="Brent C.S."/>
            <person name="Hull J.J."/>
        </authorList>
    </citation>
    <scope>NUCLEOTIDE SEQUENCE</scope>
</reference>
<feature type="region of interest" description="Disordered" evidence="1">
    <location>
        <begin position="167"/>
        <end position="203"/>
    </location>
</feature>
<feature type="compositionally biased region" description="Basic and acidic residues" evidence="1">
    <location>
        <begin position="88"/>
        <end position="107"/>
    </location>
</feature>
<sequence>MSDIWSTVDEEEVAQVNLAEFNDEPSDNDDWDVSSNEQNEGAAAKISETDTAAKQTAEVPLNVTVPKQPQTQEPPTTHSGKQKAKNARKLEQEKAMREQLERQHIQEENARRLQRIRELEEVERRKAAEDPDYYEKKKQHEKKMQQTSEESLIGDLFGIPVAAVEKEGTAANDANDEKSFDTLKADDEAEMEAVEQADEEDSV</sequence>